<dbReference type="GO" id="GO:0008726">
    <property type="term" value="F:alkanesulfonate monooxygenase activity"/>
    <property type="evidence" value="ECO:0007669"/>
    <property type="project" value="TreeGrafter"/>
</dbReference>
<organism evidence="6 7">
    <name type="scientific">Jiangella anatolica</name>
    <dbReference type="NCBI Taxonomy" id="2670374"/>
    <lineage>
        <taxon>Bacteria</taxon>
        <taxon>Bacillati</taxon>
        <taxon>Actinomycetota</taxon>
        <taxon>Actinomycetes</taxon>
        <taxon>Jiangellales</taxon>
        <taxon>Jiangellaceae</taxon>
        <taxon>Jiangella</taxon>
    </lineage>
</organism>
<sequence length="290" mass="31805">MKVGLQIPNFTWPNGPAALGPELAAVARTADQAGFEYVAVMDHFFQIGAVGPVENDMLEAYTALGFLAAHTERAKLFTLVTGVHYREPGLLAKAMTTLDVLSGGRAIMGIGAGWNEEESRGLGFAFPPVAERFERLEETLRYLLQMWSDDEGPFEGRFTQATRLLNSPQSLSRPHPPIMIGGGGEKKTLRLVAQYADLCNLFDTPDLPRKLDVLRQHCDDVGRDYDEITKTVYQVLDVGPNGERTQQLIDRLGRLADLGFDAAVGSAPSVPRLDELERIGADVIPIVEKL</sequence>
<keyword evidence="3" id="KW-0560">Oxidoreductase</keyword>
<dbReference type="SUPFAM" id="SSF51679">
    <property type="entry name" value="Bacterial luciferase-like"/>
    <property type="match status" value="1"/>
</dbReference>
<keyword evidence="4" id="KW-0503">Monooxygenase</keyword>
<dbReference type="PANTHER" id="PTHR42847">
    <property type="entry name" value="ALKANESULFONATE MONOOXYGENASE"/>
    <property type="match status" value="1"/>
</dbReference>
<dbReference type="InterPro" id="IPR036661">
    <property type="entry name" value="Luciferase-like_sf"/>
</dbReference>
<accession>A0A2W2C0K3</accession>
<dbReference type="AlphaFoldDB" id="A0A2W2C0K3"/>
<evidence type="ECO:0000256" key="4">
    <source>
        <dbReference type="ARBA" id="ARBA00023033"/>
    </source>
</evidence>
<dbReference type="GO" id="GO:0046306">
    <property type="term" value="P:alkanesulfonate catabolic process"/>
    <property type="evidence" value="ECO:0007669"/>
    <property type="project" value="TreeGrafter"/>
</dbReference>
<reference evidence="6 7" key="1">
    <citation type="submission" date="2018-01" db="EMBL/GenBank/DDBJ databases">
        <title>Draft genome sequence of Jiangella sp. GTF31.</title>
        <authorList>
            <person name="Sahin N."/>
            <person name="Ay H."/>
            <person name="Saygin H."/>
        </authorList>
    </citation>
    <scope>NUCLEOTIDE SEQUENCE [LARGE SCALE GENOMIC DNA]</scope>
    <source>
        <strain evidence="6 7">GTF31</strain>
    </source>
</reference>
<dbReference type="PANTHER" id="PTHR42847:SF8">
    <property type="entry name" value="CONSERVED PROTEIN"/>
    <property type="match status" value="1"/>
</dbReference>
<keyword evidence="1" id="KW-0285">Flavoprotein</keyword>
<evidence type="ECO:0000313" key="7">
    <source>
        <dbReference type="Proteomes" id="UP000248764"/>
    </source>
</evidence>
<dbReference type="InterPro" id="IPR019952">
    <property type="entry name" value="F420_OxRdatse_Rv1855c_pred"/>
</dbReference>
<evidence type="ECO:0000259" key="5">
    <source>
        <dbReference type="Pfam" id="PF00296"/>
    </source>
</evidence>
<dbReference type="InterPro" id="IPR011251">
    <property type="entry name" value="Luciferase-like_dom"/>
</dbReference>
<dbReference type="Proteomes" id="UP000248764">
    <property type="component" value="Unassembled WGS sequence"/>
</dbReference>
<evidence type="ECO:0000256" key="2">
    <source>
        <dbReference type="ARBA" id="ARBA00022643"/>
    </source>
</evidence>
<evidence type="ECO:0000256" key="3">
    <source>
        <dbReference type="ARBA" id="ARBA00023002"/>
    </source>
</evidence>
<proteinExistence type="predicted"/>
<evidence type="ECO:0000256" key="1">
    <source>
        <dbReference type="ARBA" id="ARBA00022630"/>
    </source>
</evidence>
<keyword evidence="7" id="KW-1185">Reference proteome</keyword>
<dbReference type="Gene3D" id="3.20.20.30">
    <property type="entry name" value="Luciferase-like domain"/>
    <property type="match status" value="1"/>
</dbReference>
<dbReference type="EMBL" id="POTW01000152">
    <property type="protein sequence ID" value="PZF79296.1"/>
    <property type="molecule type" value="Genomic_DNA"/>
</dbReference>
<protein>
    <submittedName>
        <fullName evidence="6">LLM class F420-dependent oxidoreductase</fullName>
    </submittedName>
</protein>
<comment type="caution">
    <text evidence="6">The sequence shown here is derived from an EMBL/GenBank/DDBJ whole genome shotgun (WGS) entry which is preliminary data.</text>
</comment>
<name>A0A2W2C0K3_9ACTN</name>
<gene>
    <name evidence="6" type="ORF">C1I92_31920</name>
</gene>
<feature type="domain" description="Luciferase-like" evidence="5">
    <location>
        <begin position="1"/>
        <end position="246"/>
    </location>
</feature>
<keyword evidence="2" id="KW-0288">FMN</keyword>
<dbReference type="NCBIfam" id="TIGR03560">
    <property type="entry name" value="F420_Rv1855c"/>
    <property type="match status" value="1"/>
</dbReference>
<dbReference type="Pfam" id="PF00296">
    <property type="entry name" value="Bac_luciferase"/>
    <property type="match status" value="1"/>
</dbReference>
<dbReference type="InterPro" id="IPR050172">
    <property type="entry name" value="SsuD_RutA_monooxygenase"/>
</dbReference>
<dbReference type="RefSeq" id="WP_111258663.1">
    <property type="nucleotide sequence ID" value="NZ_POTW01000152.1"/>
</dbReference>
<evidence type="ECO:0000313" key="6">
    <source>
        <dbReference type="EMBL" id="PZF79296.1"/>
    </source>
</evidence>